<evidence type="ECO:0000313" key="3">
    <source>
        <dbReference type="Proteomes" id="UP000001194"/>
    </source>
</evidence>
<dbReference type="KEGG" id="lbc:LACBIDRAFT_310894"/>
<dbReference type="Proteomes" id="UP000001194">
    <property type="component" value="Unassembled WGS sequence"/>
</dbReference>
<dbReference type="HOGENOM" id="CLU_1740853_0_0_1"/>
<name>B0DVB9_LACBS</name>
<feature type="transmembrane region" description="Helical" evidence="1">
    <location>
        <begin position="55"/>
        <end position="71"/>
    </location>
</feature>
<feature type="transmembrane region" description="Helical" evidence="1">
    <location>
        <begin position="83"/>
        <end position="101"/>
    </location>
</feature>
<reference evidence="2 3" key="1">
    <citation type="journal article" date="2008" name="Nature">
        <title>The genome of Laccaria bicolor provides insights into mycorrhizal symbiosis.</title>
        <authorList>
            <person name="Martin F."/>
            <person name="Aerts A."/>
            <person name="Ahren D."/>
            <person name="Brun A."/>
            <person name="Danchin E.G.J."/>
            <person name="Duchaussoy F."/>
            <person name="Gibon J."/>
            <person name="Kohler A."/>
            <person name="Lindquist E."/>
            <person name="Pereda V."/>
            <person name="Salamov A."/>
            <person name="Shapiro H.J."/>
            <person name="Wuyts J."/>
            <person name="Blaudez D."/>
            <person name="Buee M."/>
            <person name="Brokstein P."/>
            <person name="Canbaeck B."/>
            <person name="Cohen D."/>
            <person name="Courty P.E."/>
            <person name="Coutinho P.M."/>
            <person name="Delaruelle C."/>
            <person name="Detter J.C."/>
            <person name="Deveau A."/>
            <person name="DiFazio S."/>
            <person name="Duplessis S."/>
            <person name="Fraissinet-Tachet L."/>
            <person name="Lucic E."/>
            <person name="Frey-Klett P."/>
            <person name="Fourrey C."/>
            <person name="Feussner I."/>
            <person name="Gay G."/>
            <person name="Grimwood J."/>
            <person name="Hoegger P.J."/>
            <person name="Jain P."/>
            <person name="Kilaru S."/>
            <person name="Labbe J."/>
            <person name="Lin Y.C."/>
            <person name="Legue V."/>
            <person name="Le Tacon F."/>
            <person name="Marmeisse R."/>
            <person name="Melayah D."/>
            <person name="Montanini B."/>
            <person name="Muratet M."/>
            <person name="Nehls U."/>
            <person name="Niculita-Hirzel H."/>
            <person name="Oudot-Le Secq M.P."/>
            <person name="Peter M."/>
            <person name="Quesneville H."/>
            <person name="Rajashekar B."/>
            <person name="Reich M."/>
            <person name="Rouhier N."/>
            <person name="Schmutz J."/>
            <person name="Yin T."/>
            <person name="Chalot M."/>
            <person name="Henrissat B."/>
            <person name="Kuees U."/>
            <person name="Lucas S."/>
            <person name="Van de Peer Y."/>
            <person name="Podila G.K."/>
            <person name="Polle A."/>
            <person name="Pukkila P.J."/>
            <person name="Richardson P.M."/>
            <person name="Rouze P."/>
            <person name="Sanders I.R."/>
            <person name="Stajich J.E."/>
            <person name="Tunlid A."/>
            <person name="Tuskan G."/>
            <person name="Grigoriev I.V."/>
        </authorList>
    </citation>
    <scope>NUCLEOTIDE SEQUENCE [LARGE SCALE GENOMIC DNA]</scope>
    <source>
        <strain evidence="3">S238N-H82 / ATCC MYA-4686</strain>
    </source>
</reference>
<dbReference type="GeneID" id="6083531"/>
<keyword evidence="3" id="KW-1185">Reference proteome</keyword>
<protein>
    <submittedName>
        <fullName evidence="2">Predicted protein</fullName>
    </submittedName>
</protein>
<dbReference type="OrthoDB" id="3101058at2759"/>
<sequence length="150" mass="17278">MKSAQTVEGAYWMMMHDGRCFEWSPRLHEFEKQEAQELLGNDGTECTRWMQKPRLTIFRVAVIAVLVARQIPFPQSTKSISDLTLFVFVFTTLPASSFLSVNAQRGRFIVEQTTVSESAHFAFCNCPNARFQTHNLRSGDRVTWRQSPTR</sequence>
<dbReference type="InParanoid" id="B0DVB9"/>
<gene>
    <name evidence="2" type="ORF">LACBIDRAFT_310894</name>
</gene>
<evidence type="ECO:0000256" key="1">
    <source>
        <dbReference type="SAM" id="Phobius"/>
    </source>
</evidence>
<keyword evidence="1" id="KW-0812">Transmembrane</keyword>
<organism evidence="3">
    <name type="scientific">Laccaria bicolor (strain S238N-H82 / ATCC MYA-4686)</name>
    <name type="common">Bicoloured deceiver</name>
    <name type="synonym">Laccaria laccata var. bicolor</name>
    <dbReference type="NCBI Taxonomy" id="486041"/>
    <lineage>
        <taxon>Eukaryota</taxon>
        <taxon>Fungi</taxon>
        <taxon>Dikarya</taxon>
        <taxon>Basidiomycota</taxon>
        <taxon>Agaricomycotina</taxon>
        <taxon>Agaricomycetes</taxon>
        <taxon>Agaricomycetidae</taxon>
        <taxon>Agaricales</taxon>
        <taxon>Agaricineae</taxon>
        <taxon>Hydnangiaceae</taxon>
        <taxon>Laccaria</taxon>
    </lineage>
</organism>
<dbReference type="EMBL" id="DS547138">
    <property type="protein sequence ID" value="EDR01486.1"/>
    <property type="molecule type" value="Genomic_DNA"/>
</dbReference>
<dbReference type="AlphaFoldDB" id="B0DVB9"/>
<proteinExistence type="predicted"/>
<keyword evidence="1" id="KW-1133">Transmembrane helix</keyword>
<evidence type="ECO:0000313" key="2">
    <source>
        <dbReference type="EMBL" id="EDR01486.1"/>
    </source>
</evidence>
<dbReference type="RefSeq" id="XP_001887838.1">
    <property type="nucleotide sequence ID" value="XM_001887803.1"/>
</dbReference>
<keyword evidence="1" id="KW-0472">Membrane</keyword>
<accession>B0DVB9</accession>